<sequence length="183" mass="20652">MGKQFVTLWAIATLIGLAVGQANYGNLIASNIGAMTLQVYDTGIINCDNFICPKSTYKCIVDKITDEKSTRITKSCHDANGQIVDKEEADIPNLTSETNYRRSYAEADIHGRVVVKNHGYGGDNFNYQQTGSVGNQLTPEDIERLRRLQQDINDYTIRLQQSIQSQVQDTLNRIRNMQFPFVR</sequence>
<dbReference type="EMBL" id="EZ419938">
    <property type="protein sequence ID" value="ACZ28293.1"/>
    <property type="molecule type" value="mRNA"/>
</dbReference>
<name>D1FQ38_SIMNI</name>
<proteinExistence type="evidence at transcript level"/>
<organism evidence="2">
    <name type="scientific">Simulium nigrimanum</name>
    <name type="common">Black fly</name>
    <dbReference type="NCBI Taxonomy" id="683695"/>
    <lineage>
        <taxon>Eukaryota</taxon>
        <taxon>Metazoa</taxon>
        <taxon>Ecdysozoa</taxon>
        <taxon>Arthropoda</taxon>
        <taxon>Hexapoda</taxon>
        <taxon>Insecta</taxon>
        <taxon>Pterygota</taxon>
        <taxon>Neoptera</taxon>
        <taxon>Endopterygota</taxon>
        <taxon>Diptera</taxon>
        <taxon>Nematocera</taxon>
        <taxon>Chironomoidea</taxon>
        <taxon>Simuliidae</taxon>
        <taxon>Simulium</taxon>
    </lineage>
</organism>
<feature type="signal peptide" evidence="1">
    <location>
        <begin position="1"/>
        <end position="20"/>
    </location>
</feature>
<protein>
    <submittedName>
        <fullName evidence="2">Hypothetical salivary protein 16</fullName>
    </submittedName>
</protein>
<dbReference type="AlphaFoldDB" id="D1FQ38"/>
<feature type="chain" id="PRO_5003022013" evidence="1">
    <location>
        <begin position="21"/>
        <end position="183"/>
    </location>
</feature>
<evidence type="ECO:0000313" key="2">
    <source>
        <dbReference type="EMBL" id="ACZ28293.1"/>
    </source>
</evidence>
<keyword evidence="1" id="KW-0732">Signal</keyword>
<evidence type="ECO:0000256" key="1">
    <source>
        <dbReference type="SAM" id="SignalP"/>
    </source>
</evidence>
<reference evidence="2" key="1">
    <citation type="submission" date="2009-10" db="EMBL/GenBank/DDBJ databases">
        <title>An Insight into the Sialotranscriptome of Simulium nigrimanum, a Black Fly Associated with Fogo Selvagem in South America.</title>
        <authorList>
            <person name="Ribeiro J.M.C."/>
            <person name="Valenzuela J.G."/>
            <person name="Pham V.M."/>
            <person name="Kleeman L."/>
            <person name="Barbian K.D."/>
            <person name="Favreau A.J."/>
            <person name="Eaton D.P."/>
            <person name="Aoki V."/>
            <person name="Hans-Filho G."/>
            <person name="Rivitti E.A."/>
            <person name="Diaz L.A."/>
        </authorList>
    </citation>
    <scope>NUCLEOTIDE SEQUENCE</scope>
    <source>
        <tissue evidence="2">Salivary glands</tissue>
    </source>
</reference>
<accession>D1FQ38</accession>